<comment type="caution">
    <text evidence="3">The sequence shown here is derived from an EMBL/GenBank/DDBJ whole genome shotgun (WGS) entry which is preliminary data.</text>
</comment>
<evidence type="ECO:0000313" key="4">
    <source>
        <dbReference type="Proteomes" id="UP000298433"/>
    </source>
</evidence>
<dbReference type="InterPro" id="IPR005238">
    <property type="entry name" value="ComB-like"/>
</dbReference>
<organism evidence="3 4">
    <name type="scientific">Cryobacterium cheniae</name>
    <dbReference type="NCBI Taxonomy" id="1259262"/>
    <lineage>
        <taxon>Bacteria</taxon>
        <taxon>Bacillati</taxon>
        <taxon>Actinomycetota</taxon>
        <taxon>Actinomycetes</taxon>
        <taxon>Micrococcales</taxon>
        <taxon>Microbacteriaceae</taxon>
        <taxon>Cryobacterium</taxon>
    </lineage>
</organism>
<dbReference type="InterPro" id="IPR036702">
    <property type="entry name" value="ComB-like_sf"/>
</dbReference>
<protein>
    <recommendedName>
        <fullName evidence="1">Probable 2-phosphosulfolactate phosphatase</fullName>
    </recommendedName>
</protein>
<dbReference type="SUPFAM" id="SSF142823">
    <property type="entry name" value="ComB-like"/>
    <property type="match status" value="1"/>
</dbReference>
<gene>
    <name evidence="3" type="ORF">E3T23_04595</name>
</gene>
<proteinExistence type="predicted"/>
<dbReference type="Pfam" id="PF04029">
    <property type="entry name" value="2-ph_phosp"/>
    <property type="match status" value="1"/>
</dbReference>
<evidence type="ECO:0000256" key="2">
    <source>
        <dbReference type="SAM" id="MobiDB-lite"/>
    </source>
</evidence>
<dbReference type="GO" id="GO:0050532">
    <property type="term" value="F:2-phosphosulfolactate phosphatase activity"/>
    <property type="evidence" value="ECO:0007669"/>
    <property type="project" value="InterPro"/>
</dbReference>
<feature type="compositionally biased region" description="Low complexity" evidence="2">
    <location>
        <begin position="173"/>
        <end position="187"/>
    </location>
</feature>
<reference evidence="3 4" key="1">
    <citation type="submission" date="2019-03" db="EMBL/GenBank/DDBJ databases">
        <title>Genomics of glacier-inhabiting Cryobacterium strains.</title>
        <authorList>
            <person name="Liu Q."/>
            <person name="Xin Y.-H."/>
        </authorList>
    </citation>
    <scope>NUCLEOTIDE SEQUENCE [LARGE SCALE GENOMIC DNA]</scope>
    <source>
        <strain evidence="3 4">TMT2-48-2</strain>
    </source>
</reference>
<accession>A0A4R8XTQ8</accession>
<evidence type="ECO:0000313" key="3">
    <source>
        <dbReference type="EMBL" id="TFC82223.1"/>
    </source>
</evidence>
<dbReference type="EMBL" id="SOGN01000026">
    <property type="protein sequence ID" value="TFC82223.1"/>
    <property type="molecule type" value="Genomic_DNA"/>
</dbReference>
<feature type="region of interest" description="Disordered" evidence="2">
    <location>
        <begin position="173"/>
        <end position="194"/>
    </location>
</feature>
<dbReference type="OrthoDB" id="8588453at2"/>
<sequence length="204" mass="20781">MTMTGAAPQQKYQVRFDVGLAGFRALADAADVVILADALPSAGSAPVLPTALRDHQVVAASLADRENVADWVLARQAEKGDRFSVAVIAVGERRHGGGARFAVEDFLAAGAVIDALAARGIDHCSPEAAAAAAGFAGLQQAVRHLVTASETAQALVAAGRAAEVQAAVRLDTPATPAPATQARATDASTPSPGIPRLREFAFPA</sequence>
<evidence type="ECO:0000256" key="1">
    <source>
        <dbReference type="ARBA" id="ARBA00021948"/>
    </source>
</evidence>
<dbReference type="Proteomes" id="UP000298433">
    <property type="component" value="Unassembled WGS sequence"/>
</dbReference>
<dbReference type="AlphaFoldDB" id="A0A4R8XTQ8"/>
<dbReference type="Gene3D" id="3.90.1560.10">
    <property type="entry name" value="ComB-like"/>
    <property type="match status" value="1"/>
</dbReference>
<name>A0A4R8XTQ8_9MICO</name>
<keyword evidence="4" id="KW-1185">Reference proteome</keyword>
<dbReference type="GO" id="GO:0000287">
    <property type="term" value="F:magnesium ion binding"/>
    <property type="evidence" value="ECO:0007669"/>
    <property type="project" value="InterPro"/>
</dbReference>